<reference evidence="2" key="1">
    <citation type="submission" date="2022-06" db="EMBL/GenBank/DDBJ databases">
        <title>Vallitalea longa sp. nov., an anaerobic bacterium isolated from marine sediment.</title>
        <authorList>
            <person name="Hirano S."/>
            <person name="Terahara T."/>
            <person name="Mori K."/>
            <person name="Hamada M."/>
            <person name="Matsumoto R."/>
            <person name="Kobayashi T."/>
        </authorList>
    </citation>
    <scope>NUCLEOTIDE SEQUENCE</scope>
    <source>
        <strain evidence="2">SH18-1</strain>
    </source>
</reference>
<dbReference type="AlphaFoldDB" id="A0A9W5Y9D8"/>
<dbReference type="EMBL" id="BRLB01000001">
    <property type="protein sequence ID" value="GKX28506.1"/>
    <property type="molecule type" value="Genomic_DNA"/>
</dbReference>
<keyword evidence="1" id="KW-0812">Transmembrane</keyword>
<evidence type="ECO:0000313" key="2">
    <source>
        <dbReference type="EMBL" id="GKX28506.1"/>
    </source>
</evidence>
<keyword evidence="1" id="KW-1133">Transmembrane helix</keyword>
<evidence type="ECO:0000256" key="1">
    <source>
        <dbReference type="SAM" id="Phobius"/>
    </source>
</evidence>
<evidence type="ECO:0000313" key="3">
    <source>
        <dbReference type="Proteomes" id="UP001144256"/>
    </source>
</evidence>
<name>A0A9W5Y9D8_9FIRM</name>
<gene>
    <name evidence="2" type="ORF">SH1V18_09860</name>
</gene>
<protein>
    <submittedName>
        <fullName evidence="2">Uncharacterized protein</fullName>
    </submittedName>
</protein>
<dbReference type="RefSeq" id="WP_281812831.1">
    <property type="nucleotide sequence ID" value="NZ_BRLB01000001.1"/>
</dbReference>
<keyword evidence="1" id="KW-0472">Membrane</keyword>
<sequence length="155" mass="18289">MERKFRVVIVVVGLIFVFIIVSQINNLFYNKTSKKYVEKTYNMELKTSYKHGKSYIFSGIENNTNKKIHVIHLFDFGEYTVYEDEGINKLQAIRIAEDANIDVDSILLIFKYPYDEPNDIKDCLYWVFNRKDGEDQPDTIYISFKDGIINEKANF</sequence>
<feature type="transmembrane region" description="Helical" evidence="1">
    <location>
        <begin position="7"/>
        <end position="29"/>
    </location>
</feature>
<organism evidence="2 3">
    <name type="scientific">Vallitalea longa</name>
    <dbReference type="NCBI Taxonomy" id="2936439"/>
    <lineage>
        <taxon>Bacteria</taxon>
        <taxon>Bacillati</taxon>
        <taxon>Bacillota</taxon>
        <taxon>Clostridia</taxon>
        <taxon>Lachnospirales</taxon>
        <taxon>Vallitaleaceae</taxon>
        <taxon>Vallitalea</taxon>
    </lineage>
</organism>
<dbReference type="Proteomes" id="UP001144256">
    <property type="component" value="Unassembled WGS sequence"/>
</dbReference>
<proteinExistence type="predicted"/>
<comment type="caution">
    <text evidence="2">The sequence shown here is derived from an EMBL/GenBank/DDBJ whole genome shotgun (WGS) entry which is preliminary data.</text>
</comment>
<accession>A0A9W5Y9D8</accession>
<keyword evidence="3" id="KW-1185">Reference proteome</keyword>